<sequence>MPTCLHIIIDTNDRPTESLRNPIAAVPTTEDISPNRADEYTGERNCTLFSSAQLSDIWFPATSAACKSADPATRPGGLPSLSLAPLVKHHAQMPRIEAPSLRN</sequence>
<evidence type="ECO:0000313" key="2">
    <source>
        <dbReference type="Proteomes" id="UP000266841"/>
    </source>
</evidence>
<evidence type="ECO:0000313" key="1">
    <source>
        <dbReference type="EMBL" id="EJK61494.1"/>
    </source>
</evidence>
<comment type="caution">
    <text evidence="1">The sequence shown here is derived from an EMBL/GenBank/DDBJ whole genome shotgun (WGS) entry which is preliminary data.</text>
</comment>
<gene>
    <name evidence="1" type="ORF">THAOC_18010</name>
</gene>
<feature type="non-terminal residue" evidence="1">
    <location>
        <position position="103"/>
    </location>
</feature>
<accession>K0S980</accession>
<dbReference type="Proteomes" id="UP000266841">
    <property type="component" value="Unassembled WGS sequence"/>
</dbReference>
<dbReference type="AlphaFoldDB" id="K0S980"/>
<protein>
    <submittedName>
        <fullName evidence="1">Uncharacterized protein</fullName>
    </submittedName>
</protein>
<proteinExistence type="predicted"/>
<keyword evidence="2" id="KW-1185">Reference proteome</keyword>
<name>K0S980_THAOC</name>
<dbReference type="EMBL" id="AGNL01019915">
    <property type="protein sequence ID" value="EJK61494.1"/>
    <property type="molecule type" value="Genomic_DNA"/>
</dbReference>
<reference evidence="1 2" key="1">
    <citation type="journal article" date="2012" name="Genome Biol.">
        <title>Genome and low-iron response of an oceanic diatom adapted to chronic iron limitation.</title>
        <authorList>
            <person name="Lommer M."/>
            <person name="Specht M."/>
            <person name="Roy A.S."/>
            <person name="Kraemer L."/>
            <person name="Andreson R."/>
            <person name="Gutowska M.A."/>
            <person name="Wolf J."/>
            <person name="Bergner S.V."/>
            <person name="Schilhabel M.B."/>
            <person name="Klostermeier U.C."/>
            <person name="Beiko R.G."/>
            <person name="Rosenstiel P."/>
            <person name="Hippler M."/>
            <person name="Laroche J."/>
        </authorList>
    </citation>
    <scope>NUCLEOTIDE SEQUENCE [LARGE SCALE GENOMIC DNA]</scope>
    <source>
        <strain evidence="1 2">CCMP1005</strain>
    </source>
</reference>
<organism evidence="1 2">
    <name type="scientific">Thalassiosira oceanica</name>
    <name type="common">Marine diatom</name>
    <dbReference type="NCBI Taxonomy" id="159749"/>
    <lineage>
        <taxon>Eukaryota</taxon>
        <taxon>Sar</taxon>
        <taxon>Stramenopiles</taxon>
        <taxon>Ochrophyta</taxon>
        <taxon>Bacillariophyta</taxon>
        <taxon>Coscinodiscophyceae</taxon>
        <taxon>Thalassiosirophycidae</taxon>
        <taxon>Thalassiosirales</taxon>
        <taxon>Thalassiosiraceae</taxon>
        <taxon>Thalassiosira</taxon>
    </lineage>
</organism>